<organism evidence="9 10">
    <name type="scientific">Ascosphaera apis ARSEF 7405</name>
    <dbReference type="NCBI Taxonomy" id="392613"/>
    <lineage>
        <taxon>Eukaryota</taxon>
        <taxon>Fungi</taxon>
        <taxon>Dikarya</taxon>
        <taxon>Ascomycota</taxon>
        <taxon>Pezizomycotina</taxon>
        <taxon>Eurotiomycetes</taxon>
        <taxon>Eurotiomycetidae</taxon>
        <taxon>Onygenales</taxon>
        <taxon>Ascosphaeraceae</taxon>
        <taxon>Ascosphaera</taxon>
    </lineage>
</organism>
<dbReference type="GO" id="GO:0006623">
    <property type="term" value="P:protein targeting to vacuole"/>
    <property type="evidence" value="ECO:0007669"/>
    <property type="project" value="TreeGrafter"/>
</dbReference>
<evidence type="ECO:0000256" key="4">
    <source>
        <dbReference type="ARBA" id="ARBA00022753"/>
    </source>
</evidence>
<proteinExistence type="inferred from homology"/>
<keyword evidence="10" id="KW-1185">Reference proteome</keyword>
<dbReference type="PANTHER" id="PTHR13678">
    <property type="entry name" value="VACUOLAR PROTEIN SORTING-ASSOCIATED PROTEIN 37"/>
    <property type="match status" value="1"/>
</dbReference>
<sequence length="286" mass="30358">MSFSPAAHTPSPSHTLPRTSFPSYTGIETPPPPPPKPGSHDQSRLGTPLSGPPLPAHHGLATGSGSGSPVPDGMIGNLPSMENTDAGLGISGSDAHGQSQNIQSQQVQPPAIEEGWLPDAVKDKSTADLQSILSNPSLLSSLSTTHPSHASSLSTLRAALTNNDALAKHLLALESDLSSLRASTESLLLQHQSLDLAWRKKQAEVDAALEPWSPKALYQRLIAGIAEQEAVVQAVQESFLEGDGDGAAGEREVVEWLRRIRAETAKLEARKEAKNRWDEGRVGGWR</sequence>
<feature type="compositionally biased region" description="Low complexity" evidence="7">
    <location>
        <begin position="98"/>
        <end position="108"/>
    </location>
</feature>
<gene>
    <name evidence="9" type="ORF">AAP_02978</name>
</gene>
<evidence type="ECO:0000259" key="8">
    <source>
        <dbReference type="PROSITE" id="PS51314"/>
    </source>
</evidence>
<evidence type="ECO:0000256" key="2">
    <source>
        <dbReference type="ARBA" id="ARBA00007617"/>
    </source>
</evidence>
<comment type="caution">
    <text evidence="9">The sequence shown here is derived from an EMBL/GenBank/DDBJ whole genome shotgun (WGS) entry which is preliminary data.</text>
</comment>
<dbReference type="PROSITE" id="PS51314">
    <property type="entry name" value="VPS37_C"/>
    <property type="match status" value="1"/>
</dbReference>
<dbReference type="GO" id="GO:0006612">
    <property type="term" value="P:protein targeting to membrane"/>
    <property type="evidence" value="ECO:0007669"/>
    <property type="project" value="TreeGrafter"/>
</dbReference>
<dbReference type="Pfam" id="PF07200">
    <property type="entry name" value="Mod_r"/>
    <property type="match status" value="1"/>
</dbReference>
<feature type="compositionally biased region" description="Polar residues" evidence="7">
    <location>
        <begin position="10"/>
        <end position="23"/>
    </location>
</feature>
<dbReference type="AlphaFoldDB" id="A0A162IEM9"/>
<name>A0A162IEM9_9EURO</name>
<dbReference type="Proteomes" id="UP000242877">
    <property type="component" value="Unassembled WGS sequence"/>
</dbReference>
<dbReference type="VEuPathDB" id="FungiDB:AAP_02978"/>
<dbReference type="GO" id="GO:0043162">
    <property type="term" value="P:ubiquitin-dependent protein catabolic process via the multivesicular body sorting pathway"/>
    <property type="evidence" value="ECO:0007669"/>
    <property type="project" value="TreeGrafter"/>
</dbReference>
<keyword evidence="4" id="KW-0967">Endosome</keyword>
<evidence type="ECO:0000313" key="9">
    <source>
        <dbReference type="EMBL" id="KZZ92323.1"/>
    </source>
</evidence>
<reference evidence="9 10" key="1">
    <citation type="journal article" date="2016" name="Genome Biol. Evol.">
        <title>Divergent and convergent evolution of fungal pathogenicity.</title>
        <authorList>
            <person name="Shang Y."/>
            <person name="Xiao G."/>
            <person name="Zheng P."/>
            <person name="Cen K."/>
            <person name="Zhan S."/>
            <person name="Wang C."/>
        </authorList>
    </citation>
    <scope>NUCLEOTIDE SEQUENCE [LARGE SCALE GENOMIC DNA]</scope>
    <source>
        <strain evidence="9 10">ARSEF 7405</strain>
    </source>
</reference>
<protein>
    <submittedName>
        <fullName evidence="9">Modifier of rudimentary, Modr</fullName>
    </submittedName>
</protein>
<evidence type="ECO:0000313" key="10">
    <source>
        <dbReference type="Proteomes" id="UP000242877"/>
    </source>
</evidence>
<feature type="domain" description="VPS37 C-terminal" evidence="8">
    <location>
        <begin position="195"/>
        <end position="286"/>
    </location>
</feature>
<evidence type="ECO:0000256" key="1">
    <source>
        <dbReference type="ARBA" id="ARBA00004177"/>
    </source>
</evidence>
<evidence type="ECO:0000256" key="7">
    <source>
        <dbReference type="SAM" id="MobiDB-lite"/>
    </source>
</evidence>
<dbReference type="EMBL" id="AZGZ01000011">
    <property type="protein sequence ID" value="KZZ92323.1"/>
    <property type="molecule type" value="Genomic_DNA"/>
</dbReference>
<evidence type="ECO:0000256" key="5">
    <source>
        <dbReference type="ARBA" id="ARBA00022927"/>
    </source>
</evidence>
<accession>A0A162IEM9</accession>
<dbReference type="OrthoDB" id="10260857at2759"/>
<evidence type="ECO:0000256" key="3">
    <source>
        <dbReference type="ARBA" id="ARBA00022448"/>
    </source>
</evidence>
<dbReference type="PANTHER" id="PTHR13678:SF2">
    <property type="entry name" value="VACUOLAR PROTEIN SORTING-ASSOCIATED PROTEIN 37A"/>
    <property type="match status" value="1"/>
</dbReference>
<dbReference type="InterPro" id="IPR009851">
    <property type="entry name" value="Mod_r"/>
</dbReference>
<keyword evidence="3 6" id="KW-0813">Transport</keyword>
<feature type="region of interest" description="Disordered" evidence="7">
    <location>
        <begin position="1"/>
        <end position="108"/>
    </location>
</feature>
<comment type="similarity">
    <text evidence="2">Belongs to the VPS37 family.</text>
</comment>
<keyword evidence="5 6" id="KW-0653">Protein transport</keyword>
<evidence type="ECO:0000256" key="6">
    <source>
        <dbReference type="PROSITE-ProRule" id="PRU00646"/>
    </source>
</evidence>
<dbReference type="GO" id="GO:0000813">
    <property type="term" value="C:ESCRT I complex"/>
    <property type="evidence" value="ECO:0007669"/>
    <property type="project" value="TreeGrafter"/>
</dbReference>
<comment type="subcellular location">
    <subcellularLocation>
        <location evidence="1">Endosome</location>
    </subcellularLocation>
</comment>